<dbReference type="InterPro" id="IPR019752">
    <property type="entry name" value="Pyrv/ketoisovalerate_OxRed_cat"/>
</dbReference>
<keyword evidence="4" id="KW-1185">Reference proteome</keyword>
<dbReference type="PATRIC" id="fig|1122241.3.peg.200"/>
<protein>
    <submittedName>
        <fullName evidence="3">2-oxoglutarate ferredoxin oxidoreductase subunit gamma</fullName>
    </submittedName>
</protein>
<evidence type="ECO:0000313" key="4">
    <source>
        <dbReference type="Proteomes" id="UP000075670"/>
    </source>
</evidence>
<evidence type="ECO:0000259" key="2">
    <source>
        <dbReference type="Pfam" id="PF01558"/>
    </source>
</evidence>
<dbReference type="AlphaFoldDB" id="A0A151B0P5"/>
<accession>A0A151B0P5</accession>
<evidence type="ECO:0000313" key="3">
    <source>
        <dbReference type="EMBL" id="KYH33481.1"/>
    </source>
</evidence>
<name>A0A151B0P5_9FIRM</name>
<dbReference type="Gene3D" id="3.40.920.10">
    <property type="entry name" value="Pyruvate-ferredoxin oxidoreductase, PFOR, domain III"/>
    <property type="match status" value="1"/>
</dbReference>
<comment type="caution">
    <text evidence="3">The sequence shown here is derived from an EMBL/GenBank/DDBJ whole genome shotgun (WGS) entry which is preliminary data.</text>
</comment>
<reference evidence="3 4" key="1">
    <citation type="submission" date="2016-02" db="EMBL/GenBank/DDBJ databases">
        <title>Genome sequence of Moorella mulderi DSM 14980.</title>
        <authorList>
            <person name="Poehlein A."/>
            <person name="Daniel R."/>
        </authorList>
    </citation>
    <scope>NUCLEOTIDE SEQUENCE [LARGE SCALE GENOMIC DNA]</scope>
    <source>
        <strain evidence="3 4">DSM 14980</strain>
    </source>
</reference>
<sequence>MAKRTEVLVSGFGGQGVVRIGQTLSTAAVYQGLNTTMLVSHGTETRGGYVRTQVVMASESIDSPVVENPDYFIALSKAAYNRFISLVKEGTVIYDPAYVEPDESLPIKQVPLAARDTAVKELGRELYANAVVLGAMARMMAGLVDKENILKAMLERIPRFHEENKRAFELGYALMPKE</sequence>
<dbReference type="InterPro" id="IPR052554">
    <property type="entry name" value="2-oxoglutarate_synth_KorC"/>
</dbReference>
<dbReference type="InterPro" id="IPR002869">
    <property type="entry name" value="Pyrv_flavodox_OxRed_cen"/>
</dbReference>
<keyword evidence="1" id="KW-0560">Oxidoreductase</keyword>
<evidence type="ECO:0000256" key="1">
    <source>
        <dbReference type="ARBA" id="ARBA00023002"/>
    </source>
</evidence>
<dbReference type="EMBL" id="LTBC01000001">
    <property type="protein sequence ID" value="KYH33481.1"/>
    <property type="molecule type" value="Genomic_DNA"/>
</dbReference>
<dbReference type="SUPFAM" id="SSF53323">
    <property type="entry name" value="Pyruvate-ferredoxin oxidoreductase, PFOR, domain III"/>
    <property type="match status" value="1"/>
</dbReference>
<organism evidence="3 4">
    <name type="scientific">Moorella mulderi DSM 14980</name>
    <dbReference type="NCBI Taxonomy" id="1122241"/>
    <lineage>
        <taxon>Bacteria</taxon>
        <taxon>Bacillati</taxon>
        <taxon>Bacillota</taxon>
        <taxon>Clostridia</taxon>
        <taxon>Neomoorellales</taxon>
        <taxon>Neomoorellaceae</taxon>
        <taxon>Neomoorella</taxon>
    </lineage>
</organism>
<feature type="domain" description="Pyruvate/ketoisovalerate oxidoreductase catalytic" evidence="2">
    <location>
        <begin position="13"/>
        <end position="173"/>
    </location>
</feature>
<dbReference type="PANTHER" id="PTHR42730:SF1">
    <property type="entry name" value="2-OXOGLUTARATE SYNTHASE SUBUNIT KORC"/>
    <property type="match status" value="1"/>
</dbReference>
<proteinExistence type="predicted"/>
<gene>
    <name evidence="3" type="ORF">MOMUL_01820</name>
</gene>
<dbReference type="RefSeq" id="WP_062280338.1">
    <property type="nucleotide sequence ID" value="NZ_LTBC01000001.1"/>
</dbReference>
<dbReference type="GO" id="GO:0016903">
    <property type="term" value="F:oxidoreductase activity, acting on the aldehyde or oxo group of donors"/>
    <property type="evidence" value="ECO:0007669"/>
    <property type="project" value="InterPro"/>
</dbReference>
<dbReference type="PANTHER" id="PTHR42730">
    <property type="entry name" value="2-OXOGLUTARATE SYNTHASE SUBUNIT KORC"/>
    <property type="match status" value="1"/>
</dbReference>
<dbReference type="OrthoDB" id="9789125at2"/>
<dbReference type="Proteomes" id="UP000075670">
    <property type="component" value="Unassembled WGS sequence"/>
</dbReference>
<dbReference type="Pfam" id="PF01558">
    <property type="entry name" value="POR"/>
    <property type="match status" value="1"/>
</dbReference>